<name>A0AAE1CWE3_9GAST</name>
<sequence>MEKQRNRSINSKNGNLSRHTNYQIKTSGNAAVGSQVSGTNRPSGKTWAASSTPCPGHVLGNIKPDTEIDTQATGVKGTNWTGLDCVPSNGTWYAVR</sequence>
<keyword evidence="3" id="KW-1185">Reference proteome</keyword>
<feature type="region of interest" description="Disordered" evidence="1">
    <location>
        <begin position="1"/>
        <end position="54"/>
    </location>
</feature>
<dbReference type="Proteomes" id="UP001283361">
    <property type="component" value="Unassembled WGS sequence"/>
</dbReference>
<evidence type="ECO:0000313" key="3">
    <source>
        <dbReference type="Proteomes" id="UP001283361"/>
    </source>
</evidence>
<comment type="caution">
    <text evidence="2">The sequence shown here is derived from an EMBL/GenBank/DDBJ whole genome shotgun (WGS) entry which is preliminary data.</text>
</comment>
<gene>
    <name evidence="2" type="ORF">RRG08_048961</name>
</gene>
<dbReference type="AlphaFoldDB" id="A0AAE1CWE3"/>
<feature type="compositionally biased region" description="Polar residues" evidence="1">
    <location>
        <begin position="7"/>
        <end position="53"/>
    </location>
</feature>
<reference evidence="2" key="1">
    <citation type="journal article" date="2023" name="G3 (Bethesda)">
        <title>A reference genome for the long-term kleptoplast-retaining sea slug Elysia crispata morphotype clarki.</title>
        <authorList>
            <person name="Eastman K.E."/>
            <person name="Pendleton A.L."/>
            <person name="Shaikh M.A."/>
            <person name="Suttiyut T."/>
            <person name="Ogas R."/>
            <person name="Tomko P."/>
            <person name="Gavelis G."/>
            <person name="Widhalm J.R."/>
            <person name="Wisecaver J.H."/>
        </authorList>
    </citation>
    <scope>NUCLEOTIDE SEQUENCE</scope>
    <source>
        <strain evidence="2">ECLA1</strain>
    </source>
</reference>
<organism evidence="2 3">
    <name type="scientific">Elysia crispata</name>
    <name type="common">lettuce slug</name>
    <dbReference type="NCBI Taxonomy" id="231223"/>
    <lineage>
        <taxon>Eukaryota</taxon>
        <taxon>Metazoa</taxon>
        <taxon>Spiralia</taxon>
        <taxon>Lophotrochozoa</taxon>
        <taxon>Mollusca</taxon>
        <taxon>Gastropoda</taxon>
        <taxon>Heterobranchia</taxon>
        <taxon>Euthyneura</taxon>
        <taxon>Panpulmonata</taxon>
        <taxon>Sacoglossa</taxon>
        <taxon>Placobranchoidea</taxon>
        <taxon>Plakobranchidae</taxon>
        <taxon>Elysia</taxon>
    </lineage>
</organism>
<dbReference type="EMBL" id="JAWDGP010006462">
    <property type="protein sequence ID" value="KAK3740717.1"/>
    <property type="molecule type" value="Genomic_DNA"/>
</dbReference>
<proteinExistence type="predicted"/>
<evidence type="ECO:0000256" key="1">
    <source>
        <dbReference type="SAM" id="MobiDB-lite"/>
    </source>
</evidence>
<accession>A0AAE1CWE3</accession>
<protein>
    <submittedName>
        <fullName evidence="2">Uncharacterized protein</fullName>
    </submittedName>
</protein>
<evidence type="ECO:0000313" key="2">
    <source>
        <dbReference type="EMBL" id="KAK3740717.1"/>
    </source>
</evidence>